<dbReference type="Pfam" id="PF08327">
    <property type="entry name" value="AHSA1"/>
    <property type="match status" value="1"/>
</dbReference>
<feature type="domain" description="Activator of Hsp90 ATPase homologue 1/2-like C-terminal" evidence="2">
    <location>
        <begin position="17"/>
        <end position="138"/>
    </location>
</feature>
<protein>
    <submittedName>
        <fullName evidence="3">Uncharacterized protein YndB with AHSA1/START domain</fullName>
    </submittedName>
</protein>
<accession>A0A561TT87</accession>
<dbReference type="Gene3D" id="3.30.530.20">
    <property type="match status" value="1"/>
</dbReference>
<comment type="caution">
    <text evidence="3">The sequence shown here is derived from an EMBL/GenBank/DDBJ whole genome shotgun (WGS) entry which is preliminary data.</text>
</comment>
<dbReference type="OrthoDB" id="9815653at2"/>
<reference evidence="3 4" key="1">
    <citation type="submission" date="2019-06" db="EMBL/GenBank/DDBJ databases">
        <title>Sequencing the genomes of 1000 actinobacteria strains.</title>
        <authorList>
            <person name="Klenk H.-P."/>
        </authorList>
    </citation>
    <scope>NUCLEOTIDE SEQUENCE [LARGE SCALE GENOMIC DNA]</scope>
    <source>
        <strain evidence="3 4">DSM 44826</strain>
    </source>
</reference>
<evidence type="ECO:0000313" key="4">
    <source>
        <dbReference type="Proteomes" id="UP000317940"/>
    </source>
</evidence>
<dbReference type="InterPro" id="IPR023393">
    <property type="entry name" value="START-like_dom_sf"/>
</dbReference>
<dbReference type="AlphaFoldDB" id="A0A561TT87"/>
<dbReference type="InterPro" id="IPR013538">
    <property type="entry name" value="ASHA1/2-like_C"/>
</dbReference>
<name>A0A561TT87_9ACTN</name>
<gene>
    <name evidence="3" type="ORF">FHX73_13369</name>
</gene>
<comment type="similarity">
    <text evidence="1">Belongs to the AHA1 family.</text>
</comment>
<evidence type="ECO:0000256" key="1">
    <source>
        <dbReference type="ARBA" id="ARBA00006817"/>
    </source>
</evidence>
<evidence type="ECO:0000313" key="3">
    <source>
        <dbReference type="EMBL" id="TWF90325.1"/>
    </source>
</evidence>
<dbReference type="SUPFAM" id="SSF55961">
    <property type="entry name" value="Bet v1-like"/>
    <property type="match status" value="1"/>
</dbReference>
<evidence type="ECO:0000259" key="2">
    <source>
        <dbReference type="Pfam" id="PF08327"/>
    </source>
</evidence>
<sequence>MAETHTFSYTLYLGAGPEQVWRALTDAEATGRYWGHRNVSDWQPGSRWEHQRTDGSGVADVIGTVLEARPPRRLVSTWARPDQDPADPAASVVTFDLEPYHELVRLTVTHEKLADAAELAAAAKGWAAVLSNLKTYLETGRPLPHDPWLMP</sequence>
<dbReference type="RefSeq" id="WP_145909536.1">
    <property type="nucleotide sequence ID" value="NZ_BAAAMZ010000001.1"/>
</dbReference>
<keyword evidence="4" id="KW-1185">Reference proteome</keyword>
<dbReference type="Proteomes" id="UP000317940">
    <property type="component" value="Unassembled WGS sequence"/>
</dbReference>
<organism evidence="3 4">
    <name type="scientific">Kitasatospora viridis</name>
    <dbReference type="NCBI Taxonomy" id="281105"/>
    <lineage>
        <taxon>Bacteria</taxon>
        <taxon>Bacillati</taxon>
        <taxon>Actinomycetota</taxon>
        <taxon>Actinomycetes</taxon>
        <taxon>Kitasatosporales</taxon>
        <taxon>Streptomycetaceae</taxon>
        <taxon>Kitasatospora</taxon>
    </lineage>
</organism>
<dbReference type="EMBL" id="VIWT01000003">
    <property type="protein sequence ID" value="TWF90325.1"/>
    <property type="molecule type" value="Genomic_DNA"/>
</dbReference>
<proteinExistence type="inferred from homology"/>